<keyword evidence="4 13" id="KW-0963">Cytoplasm</keyword>
<proteinExistence type="inferred from homology"/>
<evidence type="ECO:0000256" key="10">
    <source>
        <dbReference type="ARBA" id="ARBA00023268"/>
    </source>
</evidence>
<dbReference type="FunFam" id="3.40.47.10:FF:000004">
    <property type="entry name" value="3-oxoacyl-[acyl-carrier-protein] synthase 3"/>
    <property type="match status" value="1"/>
</dbReference>
<dbReference type="NCBIfam" id="NF006829">
    <property type="entry name" value="PRK09352.1"/>
    <property type="match status" value="1"/>
</dbReference>
<feature type="active site" evidence="13">
    <location>
        <position position="264"/>
    </location>
</feature>
<dbReference type="InterPro" id="IPR016039">
    <property type="entry name" value="Thiolase-like"/>
</dbReference>
<keyword evidence="7 13" id="KW-0276">Fatty acid metabolism</keyword>
<comment type="catalytic activity">
    <reaction evidence="12">
        <text>malonyl-[ACP] + acetyl-CoA + H(+) = 3-oxobutanoyl-[ACP] + CO2 + CoA</text>
        <dbReference type="Rhea" id="RHEA:12080"/>
        <dbReference type="Rhea" id="RHEA-COMP:9623"/>
        <dbReference type="Rhea" id="RHEA-COMP:9625"/>
        <dbReference type="ChEBI" id="CHEBI:15378"/>
        <dbReference type="ChEBI" id="CHEBI:16526"/>
        <dbReference type="ChEBI" id="CHEBI:57287"/>
        <dbReference type="ChEBI" id="CHEBI:57288"/>
        <dbReference type="ChEBI" id="CHEBI:78449"/>
        <dbReference type="ChEBI" id="CHEBI:78450"/>
        <dbReference type="EC" id="2.3.1.180"/>
    </reaction>
    <physiologicalReaction direction="left-to-right" evidence="12">
        <dbReference type="Rhea" id="RHEA:12081"/>
    </physiologicalReaction>
</comment>
<dbReference type="PANTHER" id="PTHR34069:SF2">
    <property type="entry name" value="BETA-KETOACYL-[ACYL-CARRIER-PROTEIN] SYNTHASE III"/>
    <property type="match status" value="1"/>
</dbReference>
<dbReference type="Pfam" id="PF08541">
    <property type="entry name" value="ACP_syn_III_C"/>
    <property type="match status" value="1"/>
</dbReference>
<evidence type="ECO:0000256" key="9">
    <source>
        <dbReference type="ARBA" id="ARBA00023160"/>
    </source>
</evidence>
<feature type="active site" evidence="13">
    <location>
        <position position="124"/>
    </location>
</feature>
<dbReference type="EC" id="2.3.1.180" evidence="3 13"/>
<keyword evidence="17" id="KW-1185">Reference proteome</keyword>
<feature type="domain" description="Beta-ketoacyl-[acyl-carrier-protein] synthase III C-terminal" evidence="14">
    <location>
        <begin position="248"/>
        <end position="337"/>
    </location>
</feature>
<evidence type="ECO:0000256" key="13">
    <source>
        <dbReference type="HAMAP-Rule" id="MF_01815"/>
    </source>
</evidence>
<dbReference type="InterPro" id="IPR004655">
    <property type="entry name" value="FabH"/>
</dbReference>
<dbReference type="PANTHER" id="PTHR34069">
    <property type="entry name" value="3-OXOACYL-[ACYL-CARRIER-PROTEIN] SYNTHASE 3"/>
    <property type="match status" value="1"/>
</dbReference>
<dbReference type="InterPro" id="IPR013747">
    <property type="entry name" value="ACP_syn_III_C"/>
</dbReference>
<evidence type="ECO:0000256" key="2">
    <source>
        <dbReference type="ARBA" id="ARBA00008642"/>
    </source>
</evidence>
<dbReference type="NCBIfam" id="TIGR00747">
    <property type="entry name" value="fabH"/>
    <property type="match status" value="1"/>
</dbReference>
<evidence type="ECO:0000259" key="14">
    <source>
        <dbReference type="Pfam" id="PF08541"/>
    </source>
</evidence>
<comment type="similarity">
    <text evidence="2 13">Belongs to the thiolase-like superfamily. FabH family.</text>
</comment>
<keyword evidence="6 13" id="KW-0808">Transferase</keyword>
<sequence length="337" mass="36194">MRPSQKTQQHREPKPSIVGTGAYLPAKVLRNSDLESMVDTSDRWIVERTGIQERRIAAEKECPSDMGTAAALMALERAGLTPEDLDLIIVATTTADTLFPSTACQIQQKIGARKVPAFDLQAACSGFLYGLVMAHHLVALGTYRTILVVGAEKLSSIVNWSDRNTCVLFGDGAGAVIIQQSATGGRLLAHDLGADGSQGQVLTVPAGGSRLPITAENVGEGLQFIQMVGKTVFRLAIDAMESTARTCLNKVGLPVDKVDYVIPHQANMRIIELLATRLDLPLKRFFIHLERYGNTSAACIPIALHEALTAGNIQPGEKILLIAFGGGLTWASALLEW</sequence>
<evidence type="ECO:0000256" key="7">
    <source>
        <dbReference type="ARBA" id="ARBA00022832"/>
    </source>
</evidence>
<evidence type="ECO:0000313" key="16">
    <source>
        <dbReference type="EMBL" id="VVM08258.1"/>
    </source>
</evidence>
<keyword evidence="9 13" id="KW-0275">Fatty acid biosynthesis</keyword>
<dbReference type="SUPFAM" id="SSF53901">
    <property type="entry name" value="Thiolase-like"/>
    <property type="match status" value="1"/>
</dbReference>
<comment type="subunit">
    <text evidence="13">Homodimer.</text>
</comment>
<dbReference type="Pfam" id="PF08545">
    <property type="entry name" value="ACP_syn_III"/>
    <property type="match status" value="1"/>
</dbReference>
<keyword evidence="10 13" id="KW-0511">Multifunctional enzyme</keyword>
<evidence type="ECO:0000256" key="12">
    <source>
        <dbReference type="ARBA" id="ARBA00051096"/>
    </source>
</evidence>
<keyword evidence="8 13" id="KW-0443">Lipid metabolism</keyword>
<dbReference type="GO" id="GO:0033818">
    <property type="term" value="F:beta-ketoacyl-acyl-carrier-protein synthase III activity"/>
    <property type="evidence" value="ECO:0007669"/>
    <property type="project" value="UniProtKB-UniRule"/>
</dbReference>
<comment type="domain">
    <text evidence="13">The last Arg residue of the ACP-binding site is essential for the weak association between ACP/AcpP and FabH.</text>
</comment>
<evidence type="ECO:0000256" key="6">
    <source>
        <dbReference type="ARBA" id="ARBA00022679"/>
    </source>
</evidence>
<dbReference type="GO" id="GO:0005737">
    <property type="term" value="C:cytoplasm"/>
    <property type="evidence" value="ECO:0007669"/>
    <property type="project" value="UniProtKB-SubCell"/>
</dbReference>
<dbReference type="UniPathway" id="UPA00094"/>
<dbReference type="Proteomes" id="UP000334923">
    <property type="component" value="Unassembled WGS sequence"/>
</dbReference>
<evidence type="ECO:0000256" key="1">
    <source>
        <dbReference type="ARBA" id="ARBA00005194"/>
    </source>
</evidence>
<evidence type="ECO:0000313" key="17">
    <source>
        <dbReference type="Proteomes" id="UP000334923"/>
    </source>
</evidence>
<keyword evidence="5 13" id="KW-0444">Lipid biosynthesis</keyword>
<dbReference type="GO" id="GO:0004315">
    <property type="term" value="F:3-oxoacyl-[acyl-carrier-protein] synthase activity"/>
    <property type="evidence" value="ECO:0007669"/>
    <property type="project" value="InterPro"/>
</dbReference>
<evidence type="ECO:0000256" key="3">
    <source>
        <dbReference type="ARBA" id="ARBA00012333"/>
    </source>
</evidence>
<feature type="domain" description="Beta-ketoacyl-[acyl-carrier-protein] synthase III N-terminal" evidence="15">
    <location>
        <begin position="118"/>
        <end position="196"/>
    </location>
</feature>
<gene>
    <name evidence="13 16" type="primary">fabH</name>
    <name evidence="16" type="ORF">MAMT_02232</name>
</gene>
<accession>A0A5E6MIU2</accession>
<evidence type="ECO:0000256" key="5">
    <source>
        <dbReference type="ARBA" id="ARBA00022516"/>
    </source>
</evidence>
<dbReference type="GO" id="GO:0044550">
    <property type="term" value="P:secondary metabolite biosynthetic process"/>
    <property type="evidence" value="ECO:0007669"/>
    <property type="project" value="TreeGrafter"/>
</dbReference>
<reference evidence="16 17" key="1">
    <citation type="submission" date="2019-09" db="EMBL/GenBank/DDBJ databases">
        <authorList>
            <person name="Cremers G."/>
        </authorList>
    </citation>
    <scope>NUCLEOTIDE SEQUENCE [LARGE SCALE GENOMIC DNA]</scope>
    <source>
        <strain evidence="16">4A</strain>
    </source>
</reference>
<dbReference type="HAMAP" id="MF_01815">
    <property type="entry name" value="FabH"/>
    <property type="match status" value="1"/>
</dbReference>
<keyword evidence="11 13" id="KW-0012">Acyltransferase</keyword>
<dbReference type="InterPro" id="IPR013751">
    <property type="entry name" value="ACP_syn_III_N"/>
</dbReference>
<comment type="subcellular location">
    <subcellularLocation>
        <location evidence="13">Cytoplasm</location>
    </subcellularLocation>
</comment>
<feature type="region of interest" description="ACP-binding" evidence="13">
    <location>
        <begin position="265"/>
        <end position="269"/>
    </location>
</feature>
<comment type="function">
    <text evidence="13">Catalyzes the condensation reaction of fatty acid synthesis by the addition to an acyl acceptor of two carbons from malonyl-ACP. Catalyzes the first condensation reaction which initiates fatty acid synthesis and may therefore play a role in governing the total rate of fatty acid production. Possesses both acetoacetyl-ACP synthase and acetyl transacylase activities. Its substrate specificity determines the biosynthesis of branched-chain and/or straight-chain of fatty acids.</text>
</comment>
<evidence type="ECO:0000259" key="15">
    <source>
        <dbReference type="Pfam" id="PF08545"/>
    </source>
</evidence>
<dbReference type="EMBL" id="CABFVA020000124">
    <property type="protein sequence ID" value="VVM08258.1"/>
    <property type="molecule type" value="Genomic_DNA"/>
</dbReference>
<name>A0A5E6MIU2_9BACT</name>
<dbReference type="GO" id="GO:0006633">
    <property type="term" value="P:fatty acid biosynthetic process"/>
    <property type="evidence" value="ECO:0007669"/>
    <property type="project" value="UniProtKB-UniRule"/>
</dbReference>
<evidence type="ECO:0000256" key="4">
    <source>
        <dbReference type="ARBA" id="ARBA00022490"/>
    </source>
</evidence>
<evidence type="ECO:0000256" key="8">
    <source>
        <dbReference type="ARBA" id="ARBA00023098"/>
    </source>
</evidence>
<dbReference type="Gene3D" id="3.40.47.10">
    <property type="match status" value="1"/>
</dbReference>
<protein>
    <recommendedName>
        <fullName evidence="3 13">Beta-ketoacyl-[acyl-carrier-protein] synthase III</fullName>
        <shortName evidence="13">Beta-ketoacyl-ACP synthase III</shortName>
        <shortName evidence="13">KAS III</shortName>
        <ecNumber evidence="3 13">2.3.1.180</ecNumber>
    </recommendedName>
    <alternativeName>
        <fullName evidence="13">3-oxoacyl-[acyl-carrier-protein] synthase 3</fullName>
    </alternativeName>
    <alternativeName>
        <fullName evidence="13">3-oxoacyl-[acyl-carrier-protein] synthase III</fullName>
    </alternativeName>
</protein>
<comment type="pathway">
    <text evidence="1 13">Lipid metabolism; fatty acid biosynthesis.</text>
</comment>
<feature type="active site" evidence="13">
    <location>
        <position position="294"/>
    </location>
</feature>
<evidence type="ECO:0000256" key="11">
    <source>
        <dbReference type="ARBA" id="ARBA00023315"/>
    </source>
</evidence>
<dbReference type="CDD" id="cd00830">
    <property type="entry name" value="KAS_III"/>
    <property type="match status" value="1"/>
</dbReference>
<organism evidence="16 17">
    <name type="scientific">Methylacidimicrobium tartarophylax</name>
    <dbReference type="NCBI Taxonomy" id="1041768"/>
    <lineage>
        <taxon>Bacteria</taxon>
        <taxon>Pseudomonadati</taxon>
        <taxon>Verrucomicrobiota</taxon>
        <taxon>Methylacidimicrobium</taxon>
    </lineage>
</organism>
<dbReference type="AlphaFoldDB" id="A0A5E6MIU2"/>